<protein>
    <recommendedName>
        <fullName evidence="6">AIG1-type G domain-containing protein</fullName>
    </recommendedName>
</protein>
<dbReference type="Pfam" id="PF04548">
    <property type="entry name" value="AIG1"/>
    <property type="match status" value="2"/>
</dbReference>
<comment type="similarity">
    <text evidence="1">Belongs to the TRAFAC class TrmE-Era-EngA-EngB-Septin-like GTPase superfamily. AIG1/Toc34/Toc159-like paraseptin GTPase family. IAN subfamily.</text>
</comment>
<dbReference type="PANTHER" id="PTHR10903">
    <property type="entry name" value="GTPASE, IMAP FAMILY MEMBER-RELATED"/>
    <property type="match status" value="1"/>
</dbReference>
<dbReference type="GO" id="GO:0005525">
    <property type="term" value="F:GTP binding"/>
    <property type="evidence" value="ECO:0007669"/>
    <property type="project" value="UniProtKB-KW"/>
</dbReference>
<feature type="region of interest" description="Disordered" evidence="5">
    <location>
        <begin position="296"/>
        <end position="332"/>
    </location>
</feature>
<keyword evidence="2" id="KW-0547">Nucleotide-binding</keyword>
<feature type="domain" description="AIG1-type G" evidence="6">
    <location>
        <begin position="1"/>
        <end position="197"/>
    </location>
</feature>
<evidence type="ECO:0000313" key="7">
    <source>
        <dbReference type="EMBL" id="KAK7940604.1"/>
    </source>
</evidence>
<feature type="coiled-coil region" evidence="4">
    <location>
        <begin position="704"/>
        <end position="751"/>
    </location>
</feature>
<keyword evidence="8" id="KW-1185">Reference proteome</keyword>
<evidence type="ECO:0000256" key="3">
    <source>
        <dbReference type="ARBA" id="ARBA00023134"/>
    </source>
</evidence>
<proteinExistence type="inferred from homology"/>
<feature type="compositionally biased region" description="Basic and acidic residues" evidence="5">
    <location>
        <begin position="530"/>
        <end position="542"/>
    </location>
</feature>
<name>A0AAW0Q8T8_9GOBI</name>
<keyword evidence="3" id="KW-0342">GTP-binding</keyword>
<feature type="region of interest" description="Disordered" evidence="5">
    <location>
        <begin position="530"/>
        <end position="558"/>
    </location>
</feature>
<dbReference type="Proteomes" id="UP001460270">
    <property type="component" value="Unassembled WGS sequence"/>
</dbReference>
<reference evidence="8" key="1">
    <citation type="submission" date="2024-04" db="EMBL/GenBank/DDBJ databases">
        <title>Salinicola lusitanus LLJ914,a marine bacterium isolated from the Okinawa Trough.</title>
        <authorList>
            <person name="Li J."/>
        </authorList>
    </citation>
    <scope>NUCLEOTIDE SEQUENCE [LARGE SCALE GENOMIC DNA]</scope>
</reference>
<evidence type="ECO:0000259" key="6">
    <source>
        <dbReference type="PROSITE" id="PS51720"/>
    </source>
</evidence>
<dbReference type="SUPFAM" id="SSF52540">
    <property type="entry name" value="P-loop containing nucleoside triphosphate hydrolases"/>
    <property type="match status" value="2"/>
</dbReference>
<dbReference type="PANTHER" id="PTHR10903:SF107">
    <property type="entry name" value="GTPASE IMAP FAMILY MEMBER 4-LIKE-RELATED"/>
    <property type="match status" value="1"/>
</dbReference>
<gene>
    <name evidence="7" type="ORF">WMY93_003930</name>
</gene>
<feature type="compositionally biased region" description="Low complexity" evidence="5">
    <location>
        <begin position="543"/>
        <end position="556"/>
    </location>
</feature>
<keyword evidence="4" id="KW-0175">Coiled coil</keyword>
<dbReference type="EMBL" id="JBBPFD010000002">
    <property type="protein sequence ID" value="KAK7940604.1"/>
    <property type="molecule type" value="Genomic_DNA"/>
</dbReference>
<dbReference type="InterPro" id="IPR027417">
    <property type="entry name" value="P-loop_NTPase"/>
</dbReference>
<evidence type="ECO:0000256" key="2">
    <source>
        <dbReference type="ARBA" id="ARBA00022741"/>
    </source>
</evidence>
<dbReference type="PROSITE" id="PS51720">
    <property type="entry name" value="G_AIG1"/>
    <property type="match status" value="1"/>
</dbReference>
<evidence type="ECO:0000313" key="8">
    <source>
        <dbReference type="Proteomes" id="UP001460270"/>
    </source>
</evidence>
<dbReference type="FunFam" id="3.40.50.300:FF:001809">
    <property type="entry name" value="Si:ch1073-365p7.2"/>
    <property type="match status" value="1"/>
</dbReference>
<dbReference type="Gene3D" id="3.40.50.300">
    <property type="entry name" value="P-loop containing nucleotide triphosphate hydrolases"/>
    <property type="match status" value="3"/>
</dbReference>
<accession>A0AAW0Q8T8</accession>
<organism evidence="7 8">
    <name type="scientific">Mugilogobius chulae</name>
    <name type="common">yellowstripe goby</name>
    <dbReference type="NCBI Taxonomy" id="88201"/>
    <lineage>
        <taxon>Eukaryota</taxon>
        <taxon>Metazoa</taxon>
        <taxon>Chordata</taxon>
        <taxon>Craniata</taxon>
        <taxon>Vertebrata</taxon>
        <taxon>Euteleostomi</taxon>
        <taxon>Actinopterygii</taxon>
        <taxon>Neopterygii</taxon>
        <taxon>Teleostei</taxon>
        <taxon>Neoteleostei</taxon>
        <taxon>Acanthomorphata</taxon>
        <taxon>Gobiaria</taxon>
        <taxon>Gobiiformes</taxon>
        <taxon>Gobioidei</taxon>
        <taxon>Gobiidae</taxon>
        <taxon>Gobionellinae</taxon>
        <taxon>Mugilogobius</taxon>
    </lineage>
</organism>
<dbReference type="AlphaFoldDB" id="A0AAW0Q8T8"/>
<evidence type="ECO:0000256" key="1">
    <source>
        <dbReference type="ARBA" id="ARBA00008535"/>
    </source>
</evidence>
<dbReference type="InterPro" id="IPR045058">
    <property type="entry name" value="GIMA/IAN/Toc"/>
</dbReference>
<evidence type="ECO:0000256" key="4">
    <source>
        <dbReference type="SAM" id="Coils"/>
    </source>
</evidence>
<evidence type="ECO:0000256" key="5">
    <source>
        <dbReference type="SAM" id="MobiDB-lite"/>
    </source>
</evidence>
<dbReference type="InterPro" id="IPR006703">
    <property type="entry name" value="G_AIG1"/>
</dbReference>
<comment type="caution">
    <text evidence="7">The sequence shown here is derived from an EMBL/GenBank/DDBJ whole genome shotgun (WGS) entry which is preliminary data.</text>
</comment>
<feature type="compositionally biased region" description="Basic and acidic residues" evidence="5">
    <location>
        <begin position="296"/>
        <end position="330"/>
    </location>
</feature>
<sequence>MPQLQIVLLGGRNSGKSSVGNLLLGKEEFVIKERTCCCRRVGVMGAHWLTVVDTPGWWCDLTPQDTSKLVKRELVTSVTLCNPGPHVFIVVVKASSTFTEQRRKAVEEHVQLLGGDVWDHCFLVLVFNDSWRLTEAEEHVQRAGKALRWLYDKCDRRCHSLVLNSDTQIPKLMLKIQKMVAANGNAVFEMPEVLLKKATEEKRQIEKRAHVRFVKMKKERAMLRENLRPMTDIRIVLLGAKMSGKSSIFHTLLVLFSFGDWLGSTTTEHYIESEGKPLKWLVDRCNNRYHILNNKTKGDGFQRDEKSGAEDERGDGQSRRAEEGEGEAKGNCRANLDNFTPLSELKVVLIGGRKTGKSSCGNTILSRETQTTSKENYVNGKKVTVLDTPGSFCATSDLFKTSSAFLIVVNISSAFKDIHLKAIEDQLEEVGSEIWEKSMVLFSFGDCLGDTTIERHIEAEGCSLQRLVHRCANRYHVLNNKKACTRQVNELMVLIEEMAAKERLIRFENGDGIAGEIQLKQEKLQAVHQMDSKTIQERHLSDDSSASSSSRVTSATNTEVTVLKRRSAQLGNIQDGNNFKSCIVPNCKRLSWTEAGQKFAFNLPAWLFGENTQTNMRLYRETPSNSAIVLFVTHSQSRQEEVSNPVRSLCHPILIDRTLKRLTENGNLQNIIDQWGESDLQELEAFIDVYFEMVWEKTMESCQEESLKTEEEKQEDLLANINQKLSKLDVLEEIKEDLVQLKKAIEELKGK</sequence>